<sequence length="944" mass="104237">MSTSAQSATPGLAHRSISNIRSGAGPQAGPPSPHTPLRGTTSAFGSPSTLRAEEETIVVEIGTRFVRIGFAGDSIPKAIVSAGPVQQRRVGDFTSWLPRSSTAPSSVPPNTELPSIEWGHLHELWTSDLRCLDLGLVGDKLDRVLRDAFTKNLLIDSRPRRVFLVLPPALPLPLVSTILDTLFYRFQTPLVSILSCPLTAAVGAGVRSAIVVNLGWAETVVSSVYEYREIRHTRSTRSGKTLVHEVHDLLASARKKPPTQLETSDADRVQRSNRVFSFDECEDIACRMTWCQQLDRAAAPEDEPGLATVEERDESTSLAQDEPRQHQTVRNMHLGMSSCSPPEIIELPFQRLSEPCENTFVAPHYTPSSFDDDELPIPLLIYRHLLSLPIDARAVSMSRIIFTGGCSNIPGLCKRLSDELSRLVGLWGWDPVHGDGAQQVKARAKRSKSRSRAHSQAAAVGEDGQKDDVWHDAANAAPEHDSVRQLLQRTEIPLENLQGSVRVLETNYGAHSENPARIAAIFKQWQDHQRSSRSLRERSNQVRRCIANPTVSDAEGTADDISSLAKDQLLEEARRLKKELSGVEKLEARLVEEMQTLASTVPNLSSPESPVGEEPTLLSQINEQHLEKASSSDRVWRSHVHIGAELGILDFASAGSTSGWGFYYLLDEAAQLEQALVQYALAVAVRHGWRQVAPPSMVYSRIANACGYQPRDQNDEQQIYSIARPAEDVERDKPELVLAGTSEIPLAGMKANSTLSESDLPTKRVAVSRCYRAEAGARGASTKGLYRVHEFTKVELFAWTPPNLDDTTEVFDEMLDMQTELLESLGLSCRVLEMPTTELGASAFRKIDIEAFFPSRQEQQGGWGEVTSASICTDYQTRRLATRARIDGQLTFPWTVNGTALAVPRVLAALLENGWNEEEQTVHIPECLRPWMDGKTVITSHRRG</sequence>
<dbReference type="InterPro" id="IPR002314">
    <property type="entry name" value="aa-tRNA-synt_IIb"/>
</dbReference>
<feature type="compositionally biased region" description="Basic residues" evidence="10">
    <location>
        <begin position="442"/>
        <end position="453"/>
    </location>
</feature>
<feature type="domain" description="Aminoacyl-transfer RNA synthetases class-II family profile" evidence="11">
    <location>
        <begin position="672"/>
        <end position="925"/>
    </location>
</feature>
<name>A0A0G4LJA3_VERLO</name>
<evidence type="ECO:0000259" key="11">
    <source>
        <dbReference type="PROSITE" id="PS50862"/>
    </source>
</evidence>
<dbReference type="InterPro" id="IPR043129">
    <property type="entry name" value="ATPase_NBD"/>
</dbReference>
<evidence type="ECO:0000256" key="6">
    <source>
        <dbReference type="ARBA" id="ARBA00031113"/>
    </source>
</evidence>
<dbReference type="EMBL" id="CVQH01013558">
    <property type="protein sequence ID" value="CRK22111.1"/>
    <property type="molecule type" value="Genomic_DNA"/>
</dbReference>
<dbReference type="PANTHER" id="PTHR11778">
    <property type="entry name" value="SERYL-TRNA SYNTHETASE"/>
    <property type="match status" value="1"/>
</dbReference>
<dbReference type="InterPro" id="IPR002317">
    <property type="entry name" value="Ser-tRNA-ligase_type_1"/>
</dbReference>
<dbReference type="SUPFAM" id="SSF53067">
    <property type="entry name" value="Actin-like ATPase domain"/>
    <property type="match status" value="2"/>
</dbReference>
<dbReference type="InterPro" id="IPR042103">
    <property type="entry name" value="SerRS_1_N_sf"/>
</dbReference>
<comment type="similarity">
    <text evidence="8">Belongs to the actin family.</text>
</comment>
<dbReference type="Gene3D" id="3.30.420.40">
    <property type="match status" value="2"/>
</dbReference>
<evidence type="ECO:0000256" key="3">
    <source>
        <dbReference type="ARBA" id="ARBA00022741"/>
    </source>
</evidence>
<dbReference type="InterPro" id="IPR010978">
    <property type="entry name" value="tRNA-bd_arm"/>
</dbReference>
<dbReference type="EC" id="6.1.1.11" evidence="1"/>
<protein>
    <recommendedName>
        <fullName evidence="1">serine--tRNA ligase</fullName>
        <ecNumber evidence="1">6.1.1.11</ecNumber>
    </recommendedName>
    <alternativeName>
        <fullName evidence="6">Seryl-tRNA synthetase</fullName>
    </alternativeName>
    <alternativeName>
        <fullName evidence="7">Seryl-tRNA(Ser) synthetase</fullName>
    </alternativeName>
</protein>
<evidence type="ECO:0000256" key="9">
    <source>
        <dbReference type="SAM" id="Coils"/>
    </source>
</evidence>
<dbReference type="SUPFAM" id="SSF55681">
    <property type="entry name" value="Class II aaRS and biotin synthetases"/>
    <property type="match status" value="1"/>
</dbReference>
<keyword evidence="13" id="KW-1185">Reference proteome</keyword>
<organism evidence="12 13">
    <name type="scientific">Verticillium longisporum</name>
    <name type="common">Verticillium dahliae var. longisporum</name>
    <dbReference type="NCBI Taxonomy" id="100787"/>
    <lineage>
        <taxon>Eukaryota</taxon>
        <taxon>Fungi</taxon>
        <taxon>Dikarya</taxon>
        <taxon>Ascomycota</taxon>
        <taxon>Pezizomycotina</taxon>
        <taxon>Sordariomycetes</taxon>
        <taxon>Hypocreomycetidae</taxon>
        <taxon>Glomerellales</taxon>
        <taxon>Plectosphaerellaceae</taxon>
        <taxon>Verticillium</taxon>
    </lineage>
</organism>
<dbReference type="GO" id="GO:0005524">
    <property type="term" value="F:ATP binding"/>
    <property type="evidence" value="ECO:0007669"/>
    <property type="project" value="UniProtKB-KW"/>
</dbReference>
<evidence type="ECO:0000313" key="13">
    <source>
        <dbReference type="Proteomes" id="UP000044602"/>
    </source>
</evidence>
<dbReference type="PROSITE" id="PS50862">
    <property type="entry name" value="AA_TRNA_LIGASE_II"/>
    <property type="match status" value="1"/>
</dbReference>
<feature type="region of interest" description="Disordered" evidence="10">
    <location>
        <begin position="438"/>
        <end position="465"/>
    </location>
</feature>
<dbReference type="Proteomes" id="UP000044602">
    <property type="component" value="Unassembled WGS sequence"/>
</dbReference>
<evidence type="ECO:0000256" key="10">
    <source>
        <dbReference type="SAM" id="MobiDB-lite"/>
    </source>
</evidence>
<evidence type="ECO:0000256" key="7">
    <source>
        <dbReference type="ARBA" id="ARBA00034892"/>
    </source>
</evidence>
<dbReference type="GO" id="GO:0004828">
    <property type="term" value="F:serine-tRNA ligase activity"/>
    <property type="evidence" value="ECO:0007669"/>
    <property type="project" value="UniProtKB-EC"/>
</dbReference>
<feature type="compositionally biased region" description="Polar residues" evidence="10">
    <location>
        <begin position="38"/>
        <end position="49"/>
    </location>
</feature>
<dbReference type="InterPro" id="IPR006195">
    <property type="entry name" value="aa-tRNA-synth_II"/>
</dbReference>
<evidence type="ECO:0000256" key="8">
    <source>
        <dbReference type="RuleBase" id="RU000487"/>
    </source>
</evidence>
<dbReference type="Pfam" id="PF00022">
    <property type="entry name" value="Actin"/>
    <property type="match status" value="1"/>
</dbReference>
<feature type="region of interest" description="Disordered" evidence="10">
    <location>
        <begin position="1"/>
        <end position="49"/>
    </location>
</feature>
<dbReference type="AlphaFoldDB" id="A0A0G4LJA3"/>
<evidence type="ECO:0000256" key="5">
    <source>
        <dbReference type="ARBA" id="ARBA00023146"/>
    </source>
</evidence>
<dbReference type="FunFam" id="3.30.930.10:FF:000069">
    <property type="entry name" value="Seryl-tRNA synthetase"/>
    <property type="match status" value="1"/>
</dbReference>
<dbReference type="Gene3D" id="3.30.930.10">
    <property type="entry name" value="Bira Bifunctional Protein, Domain 2"/>
    <property type="match status" value="1"/>
</dbReference>
<keyword evidence="9" id="KW-0175">Coiled coil</keyword>
<gene>
    <name evidence="12" type="ORF">BN1708_013301</name>
</gene>
<reference evidence="12 13" key="1">
    <citation type="submission" date="2015-05" db="EMBL/GenBank/DDBJ databases">
        <authorList>
            <person name="Wang D.B."/>
            <person name="Wang M."/>
        </authorList>
    </citation>
    <scope>NUCLEOTIDE SEQUENCE [LARGE SCALE GENOMIC DNA]</scope>
    <source>
        <strain evidence="12">VL1</strain>
    </source>
</reference>
<proteinExistence type="inferred from homology"/>
<keyword evidence="3" id="KW-0547">Nucleotide-binding</keyword>
<dbReference type="InterPro" id="IPR004000">
    <property type="entry name" value="Actin"/>
</dbReference>
<evidence type="ECO:0000313" key="12">
    <source>
        <dbReference type="EMBL" id="CRK22111.1"/>
    </source>
</evidence>
<evidence type="ECO:0000256" key="2">
    <source>
        <dbReference type="ARBA" id="ARBA00022598"/>
    </source>
</evidence>
<keyword evidence="4" id="KW-0067">ATP-binding</keyword>
<dbReference type="STRING" id="100787.A0A0G4LJA3"/>
<keyword evidence="5" id="KW-0030">Aminoacyl-tRNA synthetase</keyword>
<feature type="coiled-coil region" evidence="9">
    <location>
        <begin position="566"/>
        <end position="593"/>
    </location>
</feature>
<dbReference type="InterPro" id="IPR045864">
    <property type="entry name" value="aa-tRNA-synth_II/BPL/LPL"/>
</dbReference>
<keyword evidence="2" id="KW-0436">Ligase</keyword>
<evidence type="ECO:0000256" key="4">
    <source>
        <dbReference type="ARBA" id="ARBA00022840"/>
    </source>
</evidence>
<dbReference type="Gene3D" id="1.10.287.40">
    <property type="entry name" value="Serine-tRNA synthetase, tRNA binding domain"/>
    <property type="match status" value="1"/>
</dbReference>
<dbReference type="NCBIfam" id="TIGR00414">
    <property type="entry name" value="serS"/>
    <property type="match status" value="1"/>
</dbReference>
<dbReference type="Gene3D" id="3.90.640.10">
    <property type="entry name" value="Actin, Chain A, domain 4"/>
    <property type="match status" value="1"/>
</dbReference>
<dbReference type="SUPFAM" id="SSF46589">
    <property type="entry name" value="tRNA-binding arm"/>
    <property type="match status" value="1"/>
</dbReference>
<evidence type="ECO:0000256" key="1">
    <source>
        <dbReference type="ARBA" id="ARBA00012840"/>
    </source>
</evidence>
<accession>A0A0G4LJA3</accession>
<feature type="region of interest" description="Disordered" evidence="10">
    <location>
        <begin position="301"/>
        <end position="325"/>
    </location>
</feature>
<dbReference type="Pfam" id="PF00587">
    <property type="entry name" value="tRNA-synt_2b"/>
    <property type="match status" value="1"/>
</dbReference>
<dbReference type="PRINTS" id="PR00981">
    <property type="entry name" value="TRNASYNTHSER"/>
</dbReference>
<dbReference type="GO" id="GO:0006434">
    <property type="term" value="P:seryl-tRNA aminoacylation"/>
    <property type="evidence" value="ECO:0007669"/>
    <property type="project" value="InterPro"/>
</dbReference>
<dbReference type="SMART" id="SM00268">
    <property type="entry name" value="ACTIN"/>
    <property type="match status" value="1"/>
</dbReference>